<evidence type="ECO:0000313" key="3">
    <source>
        <dbReference type="EMBL" id="ATX76853.1"/>
    </source>
</evidence>
<dbReference type="KEGG" id="rfo:REIFOR_01714"/>
<feature type="region of interest" description="Disordered" evidence="1">
    <location>
        <begin position="1"/>
        <end position="20"/>
    </location>
</feature>
<dbReference type="Pfam" id="PF04028">
    <property type="entry name" value="DUF374"/>
    <property type="match status" value="1"/>
</dbReference>
<proteinExistence type="predicted"/>
<keyword evidence="4" id="KW-1185">Reference proteome</keyword>
<name>A0A2K8KQ22_9GAMM</name>
<evidence type="ECO:0000259" key="2">
    <source>
        <dbReference type="Pfam" id="PF04028"/>
    </source>
</evidence>
<reference evidence="3 4" key="1">
    <citation type="journal article" date="2017" name="Environ. Microbiol.">
        <title>Genomic and physiological analyses of 'Reinekea forsetii' reveal a versatile opportunistic lifestyle during spring algae blooms.</title>
        <authorList>
            <person name="Avci B."/>
            <person name="Hahnke R.L."/>
            <person name="Chafee M."/>
            <person name="Fischer T."/>
            <person name="Gruber-Vodicka H."/>
            <person name="Tegetmeyer H.E."/>
            <person name="Harder J."/>
            <person name="Fuchs B.M."/>
            <person name="Amann R.I."/>
            <person name="Teeling H."/>
        </authorList>
    </citation>
    <scope>NUCLEOTIDE SEQUENCE [LARGE SCALE GENOMIC DNA]</scope>
    <source>
        <strain evidence="3 4">Hel1_31_D35</strain>
    </source>
</reference>
<feature type="compositionally biased region" description="Basic and acidic residues" evidence="1">
    <location>
        <begin position="1"/>
        <end position="17"/>
    </location>
</feature>
<gene>
    <name evidence="3" type="ORF">REIFOR_01714</name>
</gene>
<evidence type="ECO:0000313" key="4">
    <source>
        <dbReference type="Proteomes" id="UP000229757"/>
    </source>
</evidence>
<dbReference type="EMBL" id="CP011797">
    <property type="protein sequence ID" value="ATX76853.1"/>
    <property type="molecule type" value="Genomic_DNA"/>
</dbReference>
<dbReference type="AlphaFoldDB" id="A0A2K8KQ22"/>
<dbReference type="Proteomes" id="UP000229757">
    <property type="component" value="Chromosome"/>
</dbReference>
<organism evidence="3 4">
    <name type="scientific">Reinekea forsetii</name>
    <dbReference type="NCBI Taxonomy" id="1336806"/>
    <lineage>
        <taxon>Bacteria</taxon>
        <taxon>Pseudomonadati</taxon>
        <taxon>Pseudomonadota</taxon>
        <taxon>Gammaproteobacteria</taxon>
        <taxon>Oceanospirillales</taxon>
        <taxon>Saccharospirillaceae</taxon>
        <taxon>Reinekea</taxon>
    </lineage>
</organism>
<evidence type="ECO:0000256" key="1">
    <source>
        <dbReference type="SAM" id="MobiDB-lite"/>
    </source>
</evidence>
<accession>A0A2K8KQ22</accession>
<feature type="domain" description="DUF374" evidence="2">
    <location>
        <begin position="86"/>
        <end position="149"/>
    </location>
</feature>
<protein>
    <recommendedName>
        <fullName evidence="2">DUF374 domain-containing protein</fullName>
    </recommendedName>
</protein>
<dbReference type="InterPro" id="IPR007172">
    <property type="entry name" value="DUF374"/>
</dbReference>
<sequence>MVGIRDIGKGREPDMQRRCNTVKPSNPNLRQWRGHLAAAGLYILKLTWRIRFVDRRFYDDPYNSHKPTFLYFWHGKYVPILPLLQGYQGCVISSESDRGDAIATISRRFGFSSLLIPNRATRQSMRSLLARVRQEHNSVGTAADGPLGPKHQVKSGIVWIASKMNATIIPISVASKHKFVLSKRWDGLEIPLPFSQVTLMFGAPVTVPDTLNSDQLEQWRQQLERNILAVDQRVERFVNFNGRRP</sequence>